<organism evidence="1 3">
    <name type="scientific">Chromatium okenii</name>
    <dbReference type="NCBI Taxonomy" id="61644"/>
    <lineage>
        <taxon>Bacteria</taxon>
        <taxon>Pseudomonadati</taxon>
        <taxon>Pseudomonadota</taxon>
        <taxon>Gammaproteobacteria</taxon>
        <taxon>Chromatiales</taxon>
        <taxon>Chromatiaceae</taxon>
        <taxon>Chromatium</taxon>
    </lineage>
</organism>
<evidence type="ECO:0000313" key="3">
    <source>
        <dbReference type="Proteomes" id="UP000239936"/>
    </source>
</evidence>
<dbReference type="EMBL" id="PPGH01000026">
    <property type="protein sequence ID" value="PQJ96885.1"/>
    <property type="molecule type" value="Genomic_DNA"/>
</dbReference>
<dbReference type="Proteomes" id="UP000239936">
    <property type="component" value="Unassembled WGS sequence"/>
</dbReference>
<evidence type="ECO:0000313" key="1">
    <source>
        <dbReference type="EMBL" id="PQJ95849.1"/>
    </source>
</evidence>
<gene>
    <name evidence="2" type="ORF">CXB77_05205</name>
    <name evidence="1" type="ORF">CXB77_11745</name>
</gene>
<name>A0A2S7XQ33_9GAMM</name>
<sequence>MSELTPEQEILLLMRHTLTAIIRDVTPQPGMRHPLSNATVEQVKHCLAAIAAREQTLATGGSTERPYFVDEPQPVSIPVSAIKKHSD</sequence>
<protein>
    <submittedName>
        <fullName evidence="1">Segregation and condensation protein A</fullName>
    </submittedName>
</protein>
<reference evidence="1 3" key="1">
    <citation type="submission" date="2018-01" db="EMBL/GenBank/DDBJ databases">
        <title>The complete genome sequence of Chromatium okenii LaCa, a purple sulfur bacterium with a turbulent life.</title>
        <authorList>
            <person name="Luedin S.M."/>
            <person name="Liechti N."/>
            <person name="Storelli N."/>
            <person name="Danza F."/>
            <person name="Wittwer M."/>
            <person name="Pothier J.F."/>
            <person name="Tonolla M.A."/>
        </authorList>
    </citation>
    <scope>NUCLEOTIDE SEQUENCE [LARGE SCALE GENOMIC DNA]</scope>
    <source>
        <strain evidence="1 3">LaCa</strain>
    </source>
</reference>
<dbReference type="OrthoDB" id="9795846at2"/>
<comment type="caution">
    <text evidence="1">The sequence shown here is derived from an EMBL/GenBank/DDBJ whole genome shotgun (WGS) entry which is preliminary data.</text>
</comment>
<proteinExistence type="predicted"/>
<dbReference type="EMBL" id="PPGH01000036">
    <property type="protein sequence ID" value="PQJ95849.1"/>
    <property type="molecule type" value="Genomic_DNA"/>
</dbReference>
<accession>A0A2S7XQ33</accession>
<keyword evidence="3" id="KW-1185">Reference proteome</keyword>
<evidence type="ECO:0000313" key="2">
    <source>
        <dbReference type="EMBL" id="PQJ96885.1"/>
    </source>
</evidence>
<dbReference type="AlphaFoldDB" id="A0A2S7XQ33"/>
<dbReference type="RefSeq" id="WP_105073071.1">
    <property type="nucleotide sequence ID" value="NZ_JAFLKP010000285.1"/>
</dbReference>